<dbReference type="CDD" id="cd00158">
    <property type="entry name" value="RHOD"/>
    <property type="match status" value="1"/>
</dbReference>
<dbReference type="InterPro" id="IPR001763">
    <property type="entry name" value="Rhodanese-like_dom"/>
</dbReference>
<dbReference type="SMART" id="SM00450">
    <property type="entry name" value="RHOD"/>
    <property type="match status" value="1"/>
</dbReference>
<organism evidence="2">
    <name type="scientific">Percolomonas cosmopolitus</name>
    <dbReference type="NCBI Taxonomy" id="63605"/>
    <lineage>
        <taxon>Eukaryota</taxon>
        <taxon>Discoba</taxon>
        <taxon>Heterolobosea</taxon>
        <taxon>Tetramitia</taxon>
        <taxon>Eutetramitia</taxon>
        <taxon>Percolomonadidae</taxon>
        <taxon>Percolomonas</taxon>
    </lineage>
</organism>
<evidence type="ECO:0000259" key="1">
    <source>
        <dbReference type="PROSITE" id="PS50206"/>
    </source>
</evidence>
<dbReference type="AlphaFoldDB" id="A0A7S1KSH1"/>
<feature type="domain" description="Rhodanese" evidence="1">
    <location>
        <begin position="64"/>
        <end position="167"/>
    </location>
</feature>
<accession>A0A7S1KSH1</accession>
<dbReference type="SUPFAM" id="SSF52821">
    <property type="entry name" value="Rhodanese/Cell cycle control phosphatase"/>
    <property type="match status" value="1"/>
</dbReference>
<name>A0A7S1KSH1_9EUKA</name>
<protein>
    <recommendedName>
        <fullName evidence="1">Rhodanese domain-containing protein</fullName>
    </recommendedName>
</protein>
<dbReference type="PROSITE" id="PS50206">
    <property type="entry name" value="RHODANESE_3"/>
    <property type="match status" value="1"/>
</dbReference>
<proteinExistence type="predicted"/>
<sequence>MTSSTSRIKSNVPSFEAHLQSIRKVQSSLFRDVDFISVPNAQILFQEQKDMTDHAKVTSSGEKQRRRVLFVDCRSEEERKVSMIPGAVSKDDFVHNRNNVQNPLPENLVCYCTIGMRSGLGAHHISKILGSSSSKNGNSANDNSQCTVRNMEGGIIGWARAHNPLMDPGTEQNTTKLHTFSSKFDLVPSEYEVQHFSTLNSTAENLRTWWTTMKMRVAG</sequence>
<reference evidence="2" key="1">
    <citation type="submission" date="2021-01" db="EMBL/GenBank/DDBJ databases">
        <authorList>
            <person name="Corre E."/>
            <person name="Pelletier E."/>
            <person name="Niang G."/>
            <person name="Scheremetjew M."/>
            <person name="Finn R."/>
            <person name="Kale V."/>
            <person name="Holt S."/>
            <person name="Cochrane G."/>
            <person name="Meng A."/>
            <person name="Brown T."/>
            <person name="Cohen L."/>
        </authorList>
    </citation>
    <scope>NUCLEOTIDE SEQUENCE</scope>
    <source>
        <strain evidence="2">WS</strain>
    </source>
</reference>
<dbReference type="Gene3D" id="3.40.250.10">
    <property type="entry name" value="Rhodanese-like domain"/>
    <property type="match status" value="1"/>
</dbReference>
<dbReference type="EMBL" id="HBGD01008444">
    <property type="protein sequence ID" value="CAD9083690.1"/>
    <property type="molecule type" value="Transcribed_RNA"/>
</dbReference>
<evidence type="ECO:0000313" key="2">
    <source>
        <dbReference type="EMBL" id="CAD9083690.1"/>
    </source>
</evidence>
<gene>
    <name evidence="2" type="ORF">PCOS0759_LOCUS6944</name>
</gene>
<dbReference type="Pfam" id="PF00581">
    <property type="entry name" value="Rhodanese"/>
    <property type="match status" value="1"/>
</dbReference>
<dbReference type="InterPro" id="IPR036873">
    <property type="entry name" value="Rhodanese-like_dom_sf"/>
</dbReference>